<name>A0ABD3HN37_9MARC</name>
<dbReference type="PANTHER" id="PTHR48182">
    <property type="entry name" value="PROTEIN SERAC1"/>
    <property type="match status" value="1"/>
</dbReference>
<dbReference type="GO" id="GO:0005783">
    <property type="term" value="C:endoplasmic reticulum"/>
    <property type="evidence" value="ECO:0007669"/>
    <property type="project" value="UniProtKB-SubCell"/>
</dbReference>
<evidence type="ECO:0000256" key="1">
    <source>
        <dbReference type="ARBA" id="ARBA00004173"/>
    </source>
</evidence>
<keyword evidence="9" id="KW-1185">Reference proteome</keyword>
<comment type="subcellular location">
    <subcellularLocation>
        <location evidence="2">Endoplasmic reticulum</location>
    </subcellularLocation>
    <subcellularLocation>
        <location evidence="3">Membrane</location>
    </subcellularLocation>
    <subcellularLocation>
        <location evidence="1">Mitochondrion</location>
    </subcellularLocation>
</comment>
<dbReference type="PROSITE" id="PS51257">
    <property type="entry name" value="PROKAR_LIPOPROTEIN"/>
    <property type="match status" value="1"/>
</dbReference>
<comment type="caution">
    <text evidence="8">The sequence shown here is derived from an EMBL/GenBank/DDBJ whole genome shotgun (WGS) entry which is preliminary data.</text>
</comment>
<keyword evidence="5" id="KW-0496">Mitochondrion</keyword>
<dbReference type="SUPFAM" id="SSF53474">
    <property type="entry name" value="alpha/beta-Hydrolases"/>
    <property type="match status" value="1"/>
</dbReference>
<feature type="compositionally biased region" description="Polar residues" evidence="7">
    <location>
        <begin position="14"/>
        <end position="28"/>
    </location>
</feature>
<evidence type="ECO:0000256" key="3">
    <source>
        <dbReference type="ARBA" id="ARBA00004370"/>
    </source>
</evidence>
<feature type="region of interest" description="Disordered" evidence="7">
    <location>
        <begin position="1"/>
        <end position="28"/>
    </location>
</feature>
<dbReference type="InterPro" id="IPR052374">
    <property type="entry name" value="SERAC1"/>
</dbReference>
<reference evidence="8 9" key="1">
    <citation type="submission" date="2024-09" db="EMBL/GenBank/DDBJ databases">
        <title>Chromosome-scale assembly of Riccia sorocarpa.</title>
        <authorList>
            <person name="Paukszto L."/>
        </authorList>
    </citation>
    <scope>NUCLEOTIDE SEQUENCE [LARGE SCALE GENOMIC DNA]</scope>
    <source>
        <strain evidence="8">LP-2024</strain>
        <tissue evidence="8">Aerial parts of the thallus</tissue>
    </source>
</reference>
<sequence length="219" mass="24219">MEATSIRRPLGLLTSGTSEASTTPQHSLGQGCTKLNDEVYEVYRPASGSFNLEVVFFHGFQRGDFGDAERRATGTWTTKDGTCWLKTWLVERFPQARILAVSYDSGTQVSESEARMDMYLICENLVQSLIDLAGVGQSCPMVLVGHCIGGLVLKALRHKYGWQTYSLFPANESRTSTLTHLMDEECNSSHNGAITPGFVSVVEEGSCRVDMDKFFTVLR</sequence>
<accession>A0ABD3HN37</accession>
<evidence type="ECO:0000256" key="4">
    <source>
        <dbReference type="ARBA" id="ARBA00022824"/>
    </source>
</evidence>
<evidence type="ECO:0000256" key="2">
    <source>
        <dbReference type="ARBA" id="ARBA00004240"/>
    </source>
</evidence>
<evidence type="ECO:0008006" key="10">
    <source>
        <dbReference type="Google" id="ProtNLM"/>
    </source>
</evidence>
<gene>
    <name evidence="8" type="ORF">R1sor_005177</name>
</gene>
<dbReference type="InterPro" id="IPR029058">
    <property type="entry name" value="AB_hydrolase_fold"/>
</dbReference>
<protein>
    <recommendedName>
        <fullName evidence="10">AB hydrolase-1 domain-containing protein</fullName>
    </recommendedName>
</protein>
<dbReference type="GO" id="GO:0005739">
    <property type="term" value="C:mitochondrion"/>
    <property type="evidence" value="ECO:0007669"/>
    <property type="project" value="UniProtKB-SubCell"/>
</dbReference>
<dbReference type="Proteomes" id="UP001633002">
    <property type="component" value="Unassembled WGS sequence"/>
</dbReference>
<dbReference type="AlphaFoldDB" id="A0ABD3HN37"/>
<dbReference type="GO" id="GO:0016020">
    <property type="term" value="C:membrane"/>
    <property type="evidence" value="ECO:0007669"/>
    <property type="project" value="UniProtKB-SubCell"/>
</dbReference>
<evidence type="ECO:0000256" key="7">
    <source>
        <dbReference type="SAM" id="MobiDB-lite"/>
    </source>
</evidence>
<keyword evidence="4" id="KW-0256">Endoplasmic reticulum</keyword>
<dbReference type="PANTHER" id="PTHR48182:SF2">
    <property type="entry name" value="PROTEIN SERAC1"/>
    <property type="match status" value="1"/>
</dbReference>
<evidence type="ECO:0000313" key="8">
    <source>
        <dbReference type="EMBL" id="KAL3691526.1"/>
    </source>
</evidence>
<evidence type="ECO:0000256" key="6">
    <source>
        <dbReference type="ARBA" id="ARBA00023136"/>
    </source>
</evidence>
<keyword evidence="6" id="KW-0472">Membrane</keyword>
<organism evidence="8 9">
    <name type="scientific">Riccia sorocarpa</name>
    <dbReference type="NCBI Taxonomy" id="122646"/>
    <lineage>
        <taxon>Eukaryota</taxon>
        <taxon>Viridiplantae</taxon>
        <taxon>Streptophyta</taxon>
        <taxon>Embryophyta</taxon>
        <taxon>Marchantiophyta</taxon>
        <taxon>Marchantiopsida</taxon>
        <taxon>Marchantiidae</taxon>
        <taxon>Marchantiales</taxon>
        <taxon>Ricciaceae</taxon>
        <taxon>Riccia</taxon>
    </lineage>
</organism>
<evidence type="ECO:0000256" key="5">
    <source>
        <dbReference type="ARBA" id="ARBA00023128"/>
    </source>
</evidence>
<dbReference type="EMBL" id="JBJQOH010000003">
    <property type="protein sequence ID" value="KAL3691526.1"/>
    <property type="molecule type" value="Genomic_DNA"/>
</dbReference>
<proteinExistence type="predicted"/>
<evidence type="ECO:0000313" key="9">
    <source>
        <dbReference type="Proteomes" id="UP001633002"/>
    </source>
</evidence>